<sequence>MFGRYMAPLFWNDSVSNVYFGAVRVAQGRLRCFFDYISAKSHSSVSKKMSQLSRIKVPGCESLRPADRLLDWGTACGAHNEGD</sequence>
<proteinExistence type="predicted"/>
<gene>
    <name evidence="1" type="ORF">BDV37DRAFT_144868</name>
</gene>
<dbReference type="EMBL" id="ML736777">
    <property type="protein sequence ID" value="KAE8403402.1"/>
    <property type="molecule type" value="Genomic_DNA"/>
</dbReference>
<evidence type="ECO:0000313" key="2">
    <source>
        <dbReference type="Proteomes" id="UP000325579"/>
    </source>
</evidence>
<dbReference type="AlphaFoldDB" id="A0A5N7DAC1"/>
<evidence type="ECO:0000313" key="1">
    <source>
        <dbReference type="EMBL" id="KAE8403402.1"/>
    </source>
</evidence>
<reference evidence="1 2" key="1">
    <citation type="submission" date="2019-04" db="EMBL/GenBank/DDBJ databases">
        <authorList>
            <consortium name="DOE Joint Genome Institute"/>
            <person name="Mondo S."/>
            <person name="Kjaerbolling I."/>
            <person name="Vesth T."/>
            <person name="Frisvad J.C."/>
            <person name="Nybo J.L."/>
            <person name="Theobald S."/>
            <person name="Kildgaard S."/>
            <person name="Isbrandt T."/>
            <person name="Kuo A."/>
            <person name="Sato A."/>
            <person name="Lyhne E.K."/>
            <person name="Kogle M.E."/>
            <person name="Wiebenga A."/>
            <person name="Kun R.S."/>
            <person name="Lubbers R.J."/>
            <person name="Makela M.R."/>
            <person name="Barry K."/>
            <person name="Chovatia M."/>
            <person name="Clum A."/>
            <person name="Daum C."/>
            <person name="Haridas S."/>
            <person name="He G."/>
            <person name="LaButti K."/>
            <person name="Lipzen A."/>
            <person name="Riley R."/>
            <person name="Salamov A."/>
            <person name="Simmons B.A."/>
            <person name="Magnuson J.K."/>
            <person name="Henrissat B."/>
            <person name="Mortensen U.H."/>
            <person name="Larsen T.O."/>
            <person name="Devries R.P."/>
            <person name="Grigoriev I.V."/>
            <person name="Machida M."/>
            <person name="Baker S.E."/>
            <person name="Andersen M.R."/>
            <person name="Cantor M.N."/>
            <person name="Hua S.X."/>
        </authorList>
    </citation>
    <scope>NUCLEOTIDE SEQUENCE [LARGE SCALE GENOMIC DNA]</scope>
    <source>
        <strain evidence="1 2">CBS 119388</strain>
    </source>
</reference>
<name>A0A5N7DAC1_9EURO</name>
<dbReference type="GeneID" id="43663562"/>
<protein>
    <submittedName>
        <fullName evidence="1">Uncharacterized protein</fullName>
    </submittedName>
</protein>
<accession>A0A5N7DAC1</accession>
<dbReference type="Proteomes" id="UP000325579">
    <property type="component" value="Unassembled WGS sequence"/>
</dbReference>
<organism evidence="1 2">
    <name type="scientific">Aspergillus pseudonomiae</name>
    <dbReference type="NCBI Taxonomy" id="1506151"/>
    <lineage>
        <taxon>Eukaryota</taxon>
        <taxon>Fungi</taxon>
        <taxon>Dikarya</taxon>
        <taxon>Ascomycota</taxon>
        <taxon>Pezizomycotina</taxon>
        <taxon>Eurotiomycetes</taxon>
        <taxon>Eurotiomycetidae</taxon>
        <taxon>Eurotiales</taxon>
        <taxon>Aspergillaceae</taxon>
        <taxon>Aspergillus</taxon>
        <taxon>Aspergillus subgen. Circumdati</taxon>
    </lineage>
</organism>
<dbReference type="RefSeq" id="XP_031940721.1">
    <property type="nucleotide sequence ID" value="XM_032078871.1"/>
</dbReference>
<keyword evidence="2" id="KW-1185">Reference proteome</keyword>